<dbReference type="AlphaFoldDB" id="A0AAW1NYC8"/>
<dbReference type="InterPro" id="IPR003604">
    <property type="entry name" value="Matrin/U1-like-C_Znf_C2H2"/>
</dbReference>
<feature type="region of interest" description="Disordered" evidence="1">
    <location>
        <begin position="66"/>
        <end position="90"/>
    </location>
</feature>
<reference evidence="3 4" key="1">
    <citation type="journal article" date="2024" name="Nat. Commun.">
        <title>Phylogenomics reveals the evolutionary origins of lichenization in chlorophyte algae.</title>
        <authorList>
            <person name="Puginier C."/>
            <person name="Libourel C."/>
            <person name="Otte J."/>
            <person name="Skaloud P."/>
            <person name="Haon M."/>
            <person name="Grisel S."/>
            <person name="Petersen M."/>
            <person name="Berrin J.G."/>
            <person name="Delaux P.M."/>
            <person name="Dal Grande F."/>
            <person name="Keller J."/>
        </authorList>
    </citation>
    <scope>NUCLEOTIDE SEQUENCE [LARGE SCALE GENOMIC DNA]</scope>
    <source>
        <strain evidence="3 4">SAG 2036</strain>
    </source>
</reference>
<evidence type="ECO:0000313" key="3">
    <source>
        <dbReference type="EMBL" id="KAK9798886.1"/>
    </source>
</evidence>
<dbReference type="InterPro" id="IPR013087">
    <property type="entry name" value="Znf_C2H2_type"/>
</dbReference>
<proteinExistence type="predicted"/>
<dbReference type="Gene3D" id="3.30.160.60">
    <property type="entry name" value="Classic Zinc Finger"/>
    <property type="match status" value="1"/>
</dbReference>
<accession>A0AAW1NYC8</accession>
<sequence length="231" mass="24328">MSGRGINASLAVQVESLKKSMQKRDTRRTNDRLQRQVERNADPYEHFCHLCQVSFASESQMRQHIEGPTHRKALAKAAAQREREERLGASASAASEAVAAAAWAEGGKLPTRGTAWHAPPLQGGRGSGPAARQHNQGGAARGSGPQAGAPGSGSVTTPAAVSHAQLVANARKTTEPLTINGWMPPSLGTAASSPSARKTHALLPRQLQPSKPAAEPQAAQPQARQAQMQQL</sequence>
<comment type="caution">
    <text evidence="3">The sequence shown here is derived from an EMBL/GenBank/DDBJ whole genome shotgun (WGS) entry which is preliminary data.</text>
</comment>
<dbReference type="EMBL" id="JALJOQ010000095">
    <property type="protein sequence ID" value="KAK9798886.1"/>
    <property type="molecule type" value="Genomic_DNA"/>
</dbReference>
<protein>
    <recommendedName>
        <fullName evidence="2">C2H2-type domain-containing protein</fullName>
    </recommendedName>
</protein>
<gene>
    <name evidence="3" type="ORF">WJX73_001265</name>
</gene>
<feature type="region of interest" description="Disordered" evidence="1">
    <location>
        <begin position="109"/>
        <end position="158"/>
    </location>
</feature>
<dbReference type="PROSITE" id="PS00028">
    <property type="entry name" value="ZINC_FINGER_C2H2_1"/>
    <property type="match status" value="1"/>
</dbReference>
<organism evidence="3 4">
    <name type="scientific">Symbiochloris irregularis</name>
    <dbReference type="NCBI Taxonomy" id="706552"/>
    <lineage>
        <taxon>Eukaryota</taxon>
        <taxon>Viridiplantae</taxon>
        <taxon>Chlorophyta</taxon>
        <taxon>core chlorophytes</taxon>
        <taxon>Trebouxiophyceae</taxon>
        <taxon>Trebouxiales</taxon>
        <taxon>Trebouxiaceae</taxon>
        <taxon>Symbiochloris</taxon>
    </lineage>
</organism>
<feature type="domain" description="C2H2-type" evidence="2">
    <location>
        <begin position="48"/>
        <end position="70"/>
    </location>
</feature>
<dbReference type="Pfam" id="PF12874">
    <property type="entry name" value="zf-met"/>
    <property type="match status" value="1"/>
</dbReference>
<keyword evidence="4" id="KW-1185">Reference proteome</keyword>
<dbReference type="InterPro" id="IPR036236">
    <property type="entry name" value="Znf_C2H2_sf"/>
</dbReference>
<evidence type="ECO:0000256" key="1">
    <source>
        <dbReference type="SAM" id="MobiDB-lite"/>
    </source>
</evidence>
<feature type="region of interest" description="Disordered" evidence="1">
    <location>
        <begin position="177"/>
        <end position="231"/>
    </location>
</feature>
<dbReference type="Proteomes" id="UP001465755">
    <property type="component" value="Unassembled WGS sequence"/>
</dbReference>
<dbReference type="GO" id="GO:0008270">
    <property type="term" value="F:zinc ion binding"/>
    <property type="evidence" value="ECO:0007669"/>
    <property type="project" value="InterPro"/>
</dbReference>
<dbReference type="SMART" id="SM00451">
    <property type="entry name" value="ZnF_U1"/>
    <property type="match status" value="1"/>
</dbReference>
<dbReference type="SUPFAM" id="SSF57667">
    <property type="entry name" value="beta-beta-alpha zinc fingers"/>
    <property type="match status" value="1"/>
</dbReference>
<name>A0AAW1NYC8_9CHLO</name>
<dbReference type="GO" id="GO:0003676">
    <property type="term" value="F:nucleic acid binding"/>
    <property type="evidence" value="ECO:0007669"/>
    <property type="project" value="InterPro"/>
</dbReference>
<feature type="compositionally biased region" description="Low complexity" evidence="1">
    <location>
        <begin position="136"/>
        <end position="154"/>
    </location>
</feature>
<feature type="compositionally biased region" description="Low complexity" evidence="1">
    <location>
        <begin position="208"/>
        <end position="231"/>
    </location>
</feature>
<evidence type="ECO:0000259" key="2">
    <source>
        <dbReference type="PROSITE" id="PS00028"/>
    </source>
</evidence>
<evidence type="ECO:0000313" key="4">
    <source>
        <dbReference type="Proteomes" id="UP001465755"/>
    </source>
</evidence>